<dbReference type="WBParaSite" id="EEL_0000302001-mRNA-1">
    <property type="protein sequence ID" value="EEL_0000302001-mRNA-1"/>
    <property type="gene ID" value="EEL_0000302001"/>
</dbReference>
<keyword evidence="1" id="KW-1185">Reference proteome</keyword>
<evidence type="ECO:0000313" key="1">
    <source>
        <dbReference type="Proteomes" id="UP000050640"/>
    </source>
</evidence>
<sequence>MINRVLGLEVYLIRPNTGKHLLFFKKFVNQCKMFIYPLINRICATDLLGYVPCNALIMSEHGNDCWNRFILLNMCGTNRH</sequence>
<name>A0A0R3RNG0_9BILA</name>
<reference evidence="2" key="1">
    <citation type="submission" date="2017-02" db="UniProtKB">
        <authorList>
            <consortium name="WormBaseParasite"/>
        </authorList>
    </citation>
    <scope>IDENTIFICATION</scope>
</reference>
<proteinExistence type="predicted"/>
<dbReference type="Proteomes" id="UP000050640">
    <property type="component" value="Unplaced"/>
</dbReference>
<organism evidence="1 2">
    <name type="scientific">Elaeophora elaphi</name>
    <dbReference type="NCBI Taxonomy" id="1147741"/>
    <lineage>
        <taxon>Eukaryota</taxon>
        <taxon>Metazoa</taxon>
        <taxon>Ecdysozoa</taxon>
        <taxon>Nematoda</taxon>
        <taxon>Chromadorea</taxon>
        <taxon>Rhabditida</taxon>
        <taxon>Spirurina</taxon>
        <taxon>Spiruromorpha</taxon>
        <taxon>Filarioidea</taxon>
        <taxon>Onchocercidae</taxon>
        <taxon>Elaeophora</taxon>
    </lineage>
</organism>
<evidence type="ECO:0000313" key="2">
    <source>
        <dbReference type="WBParaSite" id="EEL_0000302001-mRNA-1"/>
    </source>
</evidence>
<dbReference type="AlphaFoldDB" id="A0A0R3RNG0"/>
<protein>
    <submittedName>
        <fullName evidence="2">Uncharacterized protein</fullName>
    </submittedName>
</protein>
<accession>A0A0R3RNG0</accession>